<feature type="region of interest" description="Disordered" evidence="1">
    <location>
        <begin position="1"/>
        <end position="21"/>
    </location>
</feature>
<accession>X0X123</accession>
<feature type="region of interest" description="Disordered" evidence="1">
    <location>
        <begin position="48"/>
        <end position="68"/>
    </location>
</feature>
<feature type="compositionally biased region" description="Low complexity" evidence="1">
    <location>
        <begin position="1"/>
        <end position="11"/>
    </location>
</feature>
<organism evidence="2">
    <name type="scientific">marine sediment metagenome</name>
    <dbReference type="NCBI Taxonomy" id="412755"/>
    <lineage>
        <taxon>unclassified sequences</taxon>
        <taxon>metagenomes</taxon>
        <taxon>ecological metagenomes</taxon>
    </lineage>
</organism>
<feature type="compositionally biased region" description="Polar residues" evidence="1">
    <location>
        <begin position="59"/>
        <end position="68"/>
    </location>
</feature>
<evidence type="ECO:0000313" key="2">
    <source>
        <dbReference type="EMBL" id="GAG18711.1"/>
    </source>
</evidence>
<name>X0X123_9ZZZZ</name>
<dbReference type="AlphaFoldDB" id="X0X123"/>
<dbReference type="EMBL" id="BARS01035454">
    <property type="protein sequence ID" value="GAG18711.1"/>
    <property type="molecule type" value="Genomic_DNA"/>
</dbReference>
<evidence type="ECO:0000256" key="1">
    <source>
        <dbReference type="SAM" id="MobiDB-lite"/>
    </source>
</evidence>
<gene>
    <name evidence="2" type="ORF">S01H1_54622</name>
</gene>
<comment type="caution">
    <text evidence="2">The sequence shown here is derived from an EMBL/GenBank/DDBJ whole genome shotgun (WGS) entry which is preliminary data.</text>
</comment>
<sequence length="68" mass="6880">MANSSAAGSARRSSRADQLAGDAAAMWSVAMTTPTQFAALAQRSIAEAGSGRTRAETNLPANTSAPQI</sequence>
<proteinExistence type="predicted"/>
<protein>
    <submittedName>
        <fullName evidence="2">Uncharacterized protein</fullName>
    </submittedName>
</protein>
<reference evidence="2" key="1">
    <citation type="journal article" date="2014" name="Front. Microbiol.">
        <title>High frequency of phylogenetically diverse reductive dehalogenase-homologous genes in deep subseafloor sedimentary metagenomes.</title>
        <authorList>
            <person name="Kawai M."/>
            <person name="Futagami T."/>
            <person name="Toyoda A."/>
            <person name="Takaki Y."/>
            <person name="Nishi S."/>
            <person name="Hori S."/>
            <person name="Arai W."/>
            <person name="Tsubouchi T."/>
            <person name="Morono Y."/>
            <person name="Uchiyama I."/>
            <person name="Ito T."/>
            <person name="Fujiyama A."/>
            <person name="Inagaki F."/>
            <person name="Takami H."/>
        </authorList>
    </citation>
    <scope>NUCLEOTIDE SEQUENCE</scope>
    <source>
        <strain evidence="2">Expedition CK06-06</strain>
    </source>
</reference>